<evidence type="ECO:0000313" key="7">
    <source>
        <dbReference type="EMBL" id="QDE37772.1"/>
    </source>
</evidence>
<sequence>MQTGIKTSDTKKRPRGRPRAYEPETALRQAADAFWRAGYAGTSLDDLSAATGMNRPSLRAAFGDKHEIYVKALRDYWERKFALMGEVLAPGKPLADTLMQAYDAALDIYFSGEGQPRGCFVVGTAVTEALEDPEVRQIVSDGFIGLDERFRERMALAREAGELRADADPEALALLASATMHTIAIRARAGRPREELHELARKAVNAISR</sequence>
<reference evidence="7 8" key="1">
    <citation type="submission" date="2019-06" db="EMBL/GenBank/DDBJ databases">
        <title>A complete genome sequence for Luteibacter pinisoli MAH-14.</title>
        <authorList>
            <person name="Baltrus D.A."/>
        </authorList>
    </citation>
    <scope>NUCLEOTIDE SEQUENCE [LARGE SCALE GENOMIC DNA]</scope>
    <source>
        <strain evidence="7 8">MAH-14</strain>
    </source>
</reference>
<keyword evidence="3" id="KW-0804">Transcription</keyword>
<dbReference type="Proteomes" id="UP000316093">
    <property type="component" value="Chromosome"/>
</dbReference>
<evidence type="ECO:0000256" key="3">
    <source>
        <dbReference type="ARBA" id="ARBA00023163"/>
    </source>
</evidence>
<dbReference type="SUPFAM" id="SSF48498">
    <property type="entry name" value="Tetracyclin repressor-like, C-terminal domain"/>
    <property type="match status" value="1"/>
</dbReference>
<dbReference type="EMBL" id="CP041046">
    <property type="protein sequence ID" value="QDE37772.1"/>
    <property type="molecule type" value="Genomic_DNA"/>
</dbReference>
<feature type="domain" description="HTH tetR-type" evidence="5">
    <location>
        <begin position="27"/>
        <end position="69"/>
    </location>
</feature>
<dbReference type="Gene3D" id="1.10.10.60">
    <property type="entry name" value="Homeodomain-like"/>
    <property type="match status" value="1"/>
</dbReference>
<dbReference type="InterPro" id="IPR001647">
    <property type="entry name" value="HTH_TetR"/>
</dbReference>
<dbReference type="SUPFAM" id="SSF46689">
    <property type="entry name" value="Homeodomain-like"/>
    <property type="match status" value="1"/>
</dbReference>
<dbReference type="InterPro" id="IPR011075">
    <property type="entry name" value="TetR_C"/>
</dbReference>
<evidence type="ECO:0000259" key="6">
    <source>
        <dbReference type="Pfam" id="PF16925"/>
    </source>
</evidence>
<dbReference type="GO" id="GO:0003677">
    <property type="term" value="F:DNA binding"/>
    <property type="evidence" value="ECO:0007669"/>
    <property type="project" value="UniProtKB-KW"/>
</dbReference>
<dbReference type="OrthoDB" id="270177at2"/>
<dbReference type="PANTHER" id="PTHR47506">
    <property type="entry name" value="TRANSCRIPTIONAL REGULATORY PROTEIN"/>
    <property type="match status" value="1"/>
</dbReference>
<organism evidence="7 8">
    <name type="scientific">Luteibacter pinisoli</name>
    <dbReference type="NCBI Taxonomy" id="2589080"/>
    <lineage>
        <taxon>Bacteria</taxon>
        <taxon>Pseudomonadati</taxon>
        <taxon>Pseudomonadota</taxon>
        <taxon>Gammaproteobacteria</taxon>
        <taxon>Lysobacterales</taxon>
        <taxon>Rhodanobacteraceae</taxon>
        <taxon>Luteibacter</taxon>
    </lineage>
</organism>
<gene>
    <name evidence="7" type="ORF">FIV34_00445</name>
</gene>
<dbReference type="Gene3D" id="1.10.357.10">
    <property type="entry name" value="Tetracycline Repressor, domain 2"/>
    <property type="match status" value="1"/>
</dbReference>
<dbReference type="AlphaFoldDB" id="A0A4Y5YXR5"/>
<keyword evidence="2" id="KW-0238">DNA-binding</keyword>
<accession>A0A4Y5YXR5</accession>
<evidence type="ECO:0000259" key="5">
    <source>
        <dbReference type="Pfam" id="PF00440"/>
    </source>
</evidence>
<dbReference type="Pfam" id="PF00440">
    <property type="entry name" value="TetR_N"/>
    <property type="match status" value="1"/>
</dbReference>
<protein>
    <submittedName>
        <fullName evidence="7">TetR/AcrR family transcriptional regulator</fullName>
    </submittedName>
</protein>
<dbReference type="Pfam" id="PF16925">
    <property type="entry name" value="TetR_C_13"/>
    <property type="match status" value="1"/>
</dbReference>
<evidence type="ECO:0000256" key="4">
    <source>
        <dbReference type="SAM" id="MobiDB-lite"/>
    </source>
</evidence>
<evidence type="ECO:0000256" key="2">
    <source>
        <dbReference type="ARBA" id="ARBA00023125"/>
    </source>
</evidence>
<dbReference type="InterPro" id="IPR009057">
    <property type="entry name" value="Homeodomain-like_sf"/>
</dbReference>
<dbReference type="RefSeq" id="WP_139978576.1">
    <property type="nucleotide sequence ID" value="NZ_CP041046.1"/>
</dbReference>
<proteinExistence type="predicted"/>
<dbReference type="PANTHER" id="PTHR47506:SF1">
    <property type="entry name" value="HTH-TYPE TRANSCRIPTIONAL REGULATOR YJDC"/>
    <property type="match status" value="1"/>
</dbReference>
<evidence type="ECO:0000313" key="8">
    <source>
        <dbReference type="Proteomes" id="UP000316093"/>
    </source>
</evidence>
<evidence type="ECO:0000256" key="1">
    <source>
        <dbReference type="ARBA" id="ARBA00023015"/>
    </source>
</evidence>
<keyword evidence="8" id="KW-1185">Reference proteome</keyword>
<feature type="domain" description="Tetracyclin repressor-like C-terminal" evidence="6">
    <location>
        <begin position="102"/>
        <end position="200"/>
    </location>
</feature>
<feature type="region of interest" description="Disordered" evidence="4">
    <location>
        <begin position="1"/>
        <end position="21"/>
    </location>
</feature>
<dbReference type="InterPro" id="IPR036271">
    <property type="entry name" value="Tet_transcr_reg_TetR-rel_C_sf"/>
</dbReference>
<keyword evidence="1" id="KW-0805">Transcription regulation</keyword>
<name>A0A4Y5YXR5_9GAMM</name>
<dbReference type="KEGG" id="lpy:FIV34_00445"/>